<dbReference type="Proteomes" id="UP000244817">
    <property type="component" value="Unassembled WGS sequence"/>
</dbReference>
<dbReference type="OrthoDB" id="7858509at2"/>
<comment type="caution">
    <text evidence="2">The sequence shown here is derived from an EMBL/GenBank/DDBJ whole genome shotgun (WGS) entry which is preliminary data.</text>
</comment>
<organism evidence="2 3">
    <name type="scientific">Thalassorhabdomicrobium marinisediminis</name>
    <dbReference type="NCBI Taxonomy" id="2170577"/>
    <lineage>
        <taxon>Bacteria</taxon>
        <taxon>Pseudomonadati</taxon>
        <taxon>Pseudomonadota</taxon>
        <taxon>Alphaproteobacteria</taxon>
        <taxon>Rhodobacterales</taxon>
        <taxon>Paracoccaceae</taxon>
        <taxon>Thalassorhabdomicrobium</taxon>
    </lineage>
</organism>
<evidence type="ECO:0000313" key="3">
    <source>
        <dbReference type="Proteomes" id="UP000244817"/>
    </source>
</evidence>
<sequence>MALLMATGHDETDPIKTAVVLFGSIFAIALAESFAKISSDAVQQRKSFGWAEIRHGWLQSYPTLIAANIPTLLIAAAATGIYTYDTGIALAQISAISLMAVYGYSIGWVIYRRALPGLIHGAFTSGIGIVLALVKYLLH</sequence>
<dbReference type="AlphaFoldDB" id="A0A2T7FX88"/>
<name>A0A2T7FX88_9RHOB</name>
<keyword evidence="1" id="KW-0472">Membrane</keyword>
<reference evidence="2 3" key="1">
    <citation type="submission" date="2018-04" db="EMBL/GenBank/DDBJ databases">
        <title>Pelagivirga bohaiensis gen. nov., sp. nov., a bacterium isolated from the Bohai Sea.</title>
        <authorList>
            <person name="Ji X."/>
        </authorList>
    </citation>
    <scope>NUCLEOTIDE SEQUENCE [LARGE SCALE GENOMIC DNA]</scope>
    <source>
        <strain evidence="2 3">BH-SD16</strain>
    </source>
</reference>
<evidence type="ECO:0000313" key="2">
    <source>
        <dbReference type="EMBL" id="PVA06777.1"/>
    </source>
</evidence>
<keyword evidence="3" id="KW-1185">Reference proteome</keyword>
<dbReference type="EMBL" id="QCYG01000005">
    <property type="protein sequence ID" value="PVA06777.1"/>
    <property type="molecule type" value="Genomic_DNA"/>
</dbReference>
<keyword evidence="1" id="KW-0812">Transmembrane</keyword>
<accession>A0A2T7FX88</accession>
<keyword evidence="1" id="KW-1133">Transmembrane helix</keyword>
<feature type="transmembrane region" description="Helical" evidence="1">
    <location>
        <begin position="15"/>
        <end position="35"/>
    </location>
</feature>
<feature type="transmembrane region" description="Helical" evidence="1">
    <location>
        <begin position="88"/>
        <end position="111"/>
    </location>
</feature>
<dbReference type="RefSeq" id="WP_108640935.1">
    <property type="nucleotide sequence ID" value="NZ_QCYG01000005.1"/>
</dbReference>
<feature type="transmembrane region" description="Helical" evidence="1">
    <location>
        <begin position="56"/>
        <end position="82"/>
    </location>
</feature>
<feature type="transmembrane region" description="Helical" evidence="1">
    <location>
        <begin position="118"/>
        <end position="138"/>
    </location>
</feature>
<evidence type="ECO:0000256" key="1">
    <source>
        <dbReference type="SAM" id="Phobius"/>
    </source>
</evidence>
<protein>
    <submittedName>
        <fullName evidence="2">Uncharacterized protein</fullName>
    </submittedName>
</protein>
<proteinExistence type="predicted"/>
<gene>
    <name evidence="2" type="ORF">DC363_09645</name>
</gene>